<evidence type="ECO:0008006" key="4">
    <source>
        <dbReference type="Google" id="ProtNLM"/>
    </source>
</evidence>
<feature type="compositionally biased region" description="Pro residues" evidence="1">
    <location>
        <begin position="25"/>
        <end position="35"/>
    </location>
</feature>
<evidence type="ECO:0000313" key="3">
    <source>
        <dbReference type="Proteomes" id="UP000609651"/>
    </source>
</evidence>
<protein>
    <recommendedName>
        <fullName evidence="4">Tetratricopeptide repeat protein</fullName>
    </recommendedName>
</protein>
<dbReference type="RefSeq" id="WP_171182566.1">
    <property type="nucleotide sequence ID" value="NZ_WTPX01000002.1"/>
</dbReference>
<dbReference type="Proteomes" id="UP000609651">
    <property type="component" value="Unassembled WGS sequence"/>
</dbReference>
<evidence type="ECO:0000313" key="2">
    <source>
        <dbReference type="EMBL" id="NNJ24050.1"/>
    </source>
</evidence>
<proteinExistence type="predicted"/>
<gene>
    <name evidence="2" type="ORF">LzC2_00970</name>
</gene>
<keyword evidence="3" id="KW-1185">Reference proteome</keyword>
<evidence type="ECO:0000256" key="1">
    <source>
        <dbReference type="SAM" id="MobiDB-lite"/>
    </source>
</evidence>
<feature type="region of interest" description="Disordered" evidence="1">
    <location>
        <begin position="15"/>
        <end position="90"/>
    </location>
</feature>
<comment type="caution">
    <text evidence="2">The sequence shown here is derived from an EMBL/GenBank/DDBJ whole genome shotgun (WGS) entry which is preliminary data.</text>
</comment>
<sequence length="292" mass="30914">MPATLLVCIPLLFAPAQPPGDGLAPPVPGQEPPQPDSAEVDPFDNPPAGEDPFANPPAGDAPPALGSPEPSVGAPGVGAPGVGAPMEETTVPGVGAPQEAPPVNPLLQDPAIVAPTPNVDVPLDPRRPDVIVTEDPVVTVITQPTPLAELIRNPYDIYDLRDHVAIPADCLLARQACLPCTRCVTTCSPCGCGGVVTQSLPVPGVNPHAAEQLGQILLERTPSDPRVSYLMFVLRYRDARYDEAFEYLEEAVLLEQAAPDTFPNYDEFMTPIQGRSRVYLERVRRLAGLGII</sequence>
<reference evidence="2 3" key="1">
    <citation type="journal article" date="2020" name="Syst. Appl. Microbiol.">
        <title>Alienimonas chondri sp. nov., a novel planctomycete isolated from the biofilm of the red alga Chondrus crispus.</title>
        <authorList>
            <person name="Vitorino I."/>
            <person name="Albuquerque L."/>
            <person name="Wiegand S."/>
            <person name="Kallscheuer N."/>
            <person name="da Costa M.S."/>
            <person name="Lobo-da-Cunha A."/>
            <person name="Jogler C."/>
            <person name="Lage O.M."/>
        </authorList>
    </citation>
    <scope>NUCLEOTIDE SEQUENCE [LARGE SCALE GENOMIC DNA]</scope>
    <source>
        <strain evidence="2 3">LzC2</strain>
    </source>
</reference>
<name>A0ABX1V909_9PLAN</name>
<accession>A0ABX1V909</accession>
<organism evidence="2 3">
    <name type="scientific">Alienimonas chondri</name>
    <dbReference type="NCBI Taxonomy" id="2681879"/>
    <lineage>
        <taxon>Bacteria</taxon>
        <taxon>Pseudomonadati</taxon>
        <taxon>Planctomycetota</taxon>
        <taxon>Planctomycetia</taxon>
        <taxon>Planctomycetales</taxon>
        <taxon>Planctomycetaceae</taxon>
        <taxon>Alienimonas</taxon>
    </lineage>
</organism>
<dbReference type="EMBL" id="WTPX01000002">
    <property type="protein sequence ID" value="NNJ24050.1"/>
    <property type="molecule type" value="Genomic_DNA"/>
</dbReference>